<proteinExistence type="predicted"/>
<evidence type="ECO:0000256" key="1">
    <source>
        <dbReference type="SAM" id="Phobius"/>
    </source>
</evidence>
<dbReference type="Proteomes" id="UP001595772">
    <property type="component" value="Unassembled WGS sequence"/>
</dbReference>
<organism evidence="2 3">
    <name type="scientific">Oceanobacillus longus</name>
    <dbReference type="NCBI Taxonomy" id="930120"/>
    <lineage>
        <taxon>Bacteria</taxon>
        <taxon>Bacillati</taxon>
        <taxon>Bacillota</taxon>
        <taxon>Bacilli</taxon>
        <taxon>Bacillales</taxon>
        <taxon>Bacillaceae</taxon>
        <taxon>Oceanobacillus</taxon>
    </lineage>
</organism>
<feature type="transmembrane region" description="Helical" evidence="1">
    <location>
        <begin position="7"/>
        <end position="27"/>
    </location>
</feature>
<evidence type="ECO:0008006" key="4">
    <source>
        <dbReference type="Google" id="ProtNLM"/>
    </source>
</evidence>
<evidence type="ECO:0000313" key="2">
    <source>
        <dbReference type="EMBL" id="MFC4024335.1"/>
    </source>
</evidence>
<accession>A0ABV8GWP2</accession>
<keyword evidence="1" id="KW-0472">Membrane</keyword>
<comment type="caution">
    <text evidence="2">The sequence shown here is derived from an EMBL/GenBank/DDBJ whole genome shotgun (WGS) entry which is preliminary data.</text>
</comment>
<keyword evidence="1" id="KW-1133">Transmembrane helix</keyword>
<gene>
    <name evidence="2" type="ORF">ACFOUV_11070</name>
</gene>
<dbReference type="RefSeq" id="WP_379496835.1">
    <property type="nucleotide sequence ID" value="NZ_JBHSAO010000008.1"/>
</dbReference>
<feature type="transmembrane region" description="Helical" evidence="1">
    <location>
        <begin position="129"/>
        <end position="147"/>
    </location>
</feature>
<sequence length="249" mass="28024">MEFIYRKLISTVVSTLVISFILSFIGVTRFEQSYHMGNELLGWSVVYIMYSGVIILIYGGFISGVLEYVHLKWFKQSTSLYIGIHGFFGMLFGLFTLSWMMGLVGAFAALLYGAVDRILYKNQFKEKSIVTVTVSLVLLYVIPWMFLETISPQESPFTARDAVEFATEGEGTATDSFPKEIGKWQGVVNGYQVIRETSAEEIAKEKYLIVFTESWEKGEETGTWYLSYEVERGSLSAAGNGGDVPPYPK</sequence>
<protein>
    <recommendedName>
        <fullName evidence="4">Yip1 domain-containing protein</fullName>
    </recommendedName>
</protein>
<evidence type="ECO:0000313" key="3">
    <source>
        <dbReference type="Proteomes" id="UP001595772"/>
    </source>
</evidence>
<name>A0ABV8GWP2_9BACI</name>
<keyword evidence="1" id="KW-0812">Transmembrane</keyword>
<feature type="transmembrane region" description="Helical" evidence="1">
    <location>
        <begin position="47"/>
        <end position="66"/>
    </location>
</feature>
<reference evidence="3" key="1">
    <citation type="journal article" date="2019" name="Int. J. Syst. Evol. Microbiol.">
        <title>The Global Catalogue of Microorganisms (GCM) 10K type strain sequencing project: providing services to taxonomists for standard genome sequencing and annotation.</title>
        <authorList>
            <consortium name="The Broad Institute Genomics Platform"/>
            <consortium name="The Broad Institute Genome Sequencing Center for Infectious Disease"/>
            <person name="Wu L."/>
            <person name="Ma J."/>
        </authorList>
    </citation>
    <scope>NUCLEOTIDE SEQUENCE [LARGE SCALE GENOMIC DNA]</scope>
    <source>
        <strain evidence="3">IBRC-M 10703</strain>
    </source>
</reference>
<keyword evidence="3" id="KW-1185">Reference proteome</keyword>
<dbReference type="EMBL" id="JBHSAO010000008">
    <property type="protein sequence ID" value="MFC4024335.1"/>
    <property type="molecule type" value="Genomic_DNA"/>
</dbReference>
<feature type="transmembrane region" description="Helical" evidence="1">
    <location>
        <begin position="103"/>
        <end position="120"/>
    </location>
</feature>